<keyword evidence="2" id="KW-1185">Reference proteome</keyword>
<dbReference type="InterPro" id="IPR030489">
    <property type="entry name" value="TR_Rrf2-type_CS"/>
</dbReference>
<gene>
    <name evidence="1" type="ORF">PF327_01450</name>
</gene>
<evidence type="ECO:0000313" key="1">
    <source>
        <dbReference type="EMBL" id="MDM5262854.1"/>
    </source>
</evidence>
<comment type="caution">
    <text evidence="1">The sequence shown here is derived from an EMBL/GenBank/DDBJ whole genome shotgun (WGS) entry which is preliminary data.</text>
</comment>
<dbReference type="NCBIfam" id="TIGR00738">
    <property type="entry name" value="rrf2_super"/>
    <property type="match status" value="1"/>
</dbReference>
<dbReference type="Pfam" id="PF02082">
    <property type="entry name" value="Rrf2"/>
    <property type="match status" value="1"/>
</dbReference>
<dbReference type="InterPro" id="IPR000944">
    <property type="entry name" value="Tscrpt_reg_Rrf2"/>
</dbReference>
<dbReference type="RefSeq" id="WP_289401020.1">
    <property type="nucleotide sequence ID" value="NZ_JAQIBC010000001.1"/>
</dbReference>
<dbReference type="PROSITE" id="PS01332">
    <property type="entry name" value="HTH_RRF2_1"/>
    <property type="match status" value="1"/>
</dbReference>
<accession>A0ABT7QP52</accession>
<dbReference type="PROSITE" id="PS51197">
    <property type="entry name" value="HTH_RRF2_2"/>
    <property type="match status" value="1"/>
</dbReference>
<dbReference type="EMBL" id="JAQIBC010000001">
    <property type="protein sequence ID" value="MDM5262854.1"/>
    <property type="molecule type" value="Genomic_DNA"/>
</dbReference>
<dbReference type="InterPro" id="IPR036390">
    <property type="entry name" value="WH_DNA-bd_sf"/>
</dbReference>
<dbReference type="Proteomes" id="UP001169066">
    <property type="component" value="Unassembled WGS sequence"/>
</dbReference>
<proteinExistence type="predicted"/>
<dbReference type="Gene3D" id="1.10.10.10">
    <property type="entry name" value="Winged helix-like DNA-binding domain superfamily/Winged helix DNA-binding domain"/>
    <property type="match status" value="1"/>
</dbReference>
<sequence length="132" mass="14075">MLLTRASEYALLSLDAIRKSDSPIGAEQLANELCIPKSFLAKILQSLAKQGILESRKGAHGGFILAKEVNEISVKDIIIAAEGKAPAVFDCTSYMSTCPNGTIGSCAISPFLINFQTKIDDFLNGLTLGDIL</sequence>
<name>A0ABT7QP52_9BACT</name>
<dbReference type="InterPro" id="IPR036388">
    <property type="entry name" value="WH-like_DNA-bd_sf"/>
</dbReference>
<dbReference type="PANTHER" id="PTHR33221:SF9">
    <property type="entry name" value="RRF2 FAMILY PROTEIN"/>
    <property type="match status" value="1"/>
</dbReference>
<evidence type="ECO:0000313" key="2">
    <source>
        <dbReference type="Proteomes" id="UP001169066"/>
    </source>
</evidence>
<organism evidence="1 2">
    <name type="scientific">Sulfurovum xiamenensis</name>
    <dbReference type="NCBI Taxonomy" id="3019066"/>
    <lineage>
        <taxon>Bacteria</taxon>
        <taxon>Pseudomonadati</taxon>
        <taxon>Campylobacterota</taxon>
        <taxon>Epsilonproteobacteria</taxon>
        <taxon>Campylobacterales</taxon>
        <taxon>Sulfurovaceae</taxon>
        <taxon>Sulfurovum</taxon>
    </lineage>
</organism>
<dbReference type="SUPFAM" id="SSF46785">
    <property type="entry name" value="Winged helix' DNA-binding domain"/>
    <property type="match status" value="1"/>
</dbReference>
<protein>
    <submittedName>
        <fullName evidence="1">Rrf2 family transcriptional regulator</fullName>
    </submittedName>
</protein>
<dbReference type="PANTHER" id="PTHR33221">
    <property type="entry name" value="WINGED HELIX-TURN-HELIX TRANSCRIPTIONAL REGULATOR, RRF2 FAMILY"/>
    <property type="match status" value="1"/>
</dbReference>
<reference evidence="1" key="1">
    <citation type="submission" date="2023-01" db="EMBL/GenBank/DDBJ databases">
        <title>Sulfurovum sp. XTW-4 genome assembly.</title>
        <authorList>
            <person name="Wang J."/>
        </authorList>
    </citation>
    <scope>NUCLEOTIDE SEQUENCE</scope>
    <source>
        <strain evidence="1">XTW-4</strain>
    </source>
</reference>